<organism evidence="2 3">
    <name type="scientific">Sinorhizobium psoraleae</name>
    <dbReference type="NCBI Taxonomy" id="520838"/>
    <lineage>
        <taxon>Bacteria</taxon>
        <taxon>Pseudomonadati</taxon>
        <taxon>Pseudomonadota</taxon>
        <taxon>Alphaproteobacteria</taxon>
        <taxon>Hyphomicrobiales</taxon>
        <taxon>Rhizobiaceae</taxon>
        <taxon>Sinorhizobium/Ensifer group</taxon>
        <taxon>Sinorhizobium</taxon>
    </lineage>
</organism>
<protein>
    <submittedName>
        <fullName evidence="2">Uncharacterized protein</fullName>
    </submittedName>
</protein>
<dbReference type="Proteomes" id="UP001079430">
    <property type="component" value="Unassembled WGS sequence"/>
</dbReference>
<reference evidence="2" key="1">
    <citation type="submission" date="2022-10" db="EMBL/GenBank/DDBJ databases">
        <title>Whole genome sequencing of three plant growth promoting bacteria isolated from Vachellia tortilis subsp. raddiana in Morocco.</title>
        <authorList>
            <person name="Hnini M."/>
            <person name="Zouagui R."/>
            <person name="Zouagui H."/>
            <person name="Chemao Elfihri M.-W."/>
            <person name="Ibrahimi A."/>
            <person name="Sbabou L."/>
            <person name="Aurag J."/>
        </authorList>
    </citation>
    <scope>NUCLEOTIDE SEQUENCE</scope>
    <source>
        <strain evidence="2">LMR678</strain>
    </source>
</reference>
<comment type="caution">
    <text evidence="2">The sequence shown here is derived from an EMBL/GenBank/DDBJ whole genome shotgun (WGS) entry which is preliminary data.</text>
</comment>
<dbReference type="EMBL" id="JAPVOI010000002">
    <property type="protein sequence ID" value="MCZ4088733.1"/>
    <property type="molecule type" value="Genomic_DNA"/>
</dbReference>
<evidence type="ECO:0000313" key="3">
    <source>
        <dbReference type="Proteomes" id="UP001079430"/>
    </source>
</evidence>
<proteinExistence type="predicted"/>
<accession>A0ABT4K9V8</accession>
<gene>
    <name evidence="2" type="ORF">O3W52_01030</name>
</gene>
<keyword evidence="3" id="KW-1185">Reference proteome</keyword>
<sequence>MSNAAGQLGAILAWEVNLGQYFQRTPFSGNDTDNPSRPQPITSVFQNAAPAPASQRRR</sequence>
<evidence type="ECO:0000313" key="2">
    <source>
        <dbReference type="EMBL" id="MCZ4088733.1"/>
    </source>
</evidence>
<feature type="region of interest" description="Disordered" evidence="1">
    <location>
        <begin position="23"/>
        <end position="58"/>
    </location>
</feature>
<evidence type="ECO:0000256" key="1">
    <source>
        <dbReference type="SAM" id="MobiDB-lite"/>
    </source>
</evidence>
<name>A0ABT4K9V8_9HYPH</name>
<feature type="compositionally biased region" description="Polar residues" evidence="1">
    <location>
        <begin position="23"/>
        <end position="46"/>
    </location>
</feature>